<dbReference type="GO" id="GO:0006412">
    <property type="term" value="P:translation"/>
    <property type="evidence" value="ECO:0007669"/>
    <property type="project" value="InterPro"/>
</dbReference>
<keyword evidence="2" id="KW-0689">Ribosomal protein</keyword>
<dbReference type="SUPFAM" id="SSF50447">
    <property type="entry name" value="Translation proteins"/>
    <property type="match status" value="1"/>
</dbReference>
<feature type="compositionally biased region" description="Polar residues" evidence="4">
    <location>
        <begin position="177"/>
        <end position="206"/>
    </location>
</feature>
<evidence type="ECO:0000256" key="3">
    <source>
        <dbReference type="ARBA" id="ARBA00023274"/>
    </source>
</evidence>
<dbReference type="InterPro" id="IPR009000">
    <property type="entry name" value="Transl_B-barrel_sf"/>
</dbReference>
<dbReference type="GO" id="GO:1990904">
    <property type="term" value="C:ribonucleoprotein complex"/>
    <property type="evidence" value="ECO:0007669"/>
    <property type="project" value="UniProtKB-KW"/>
</dbReference>
<evidence type="ECO:0000256" key="2">
    <source>
        <dbReference type="ARBA" id="ARBA00022980"/>
    </source>
</evidence>
<dbReference type="Proteomes" id="UP000237631">
    <property type="component" value="Unassembled WGS sequence"/>
</dbReference>
<gene>
    <name evidence="5" type="ORF">CBER1_06099</name>
</gene>
<evidence type="ECO:0000256" key="4">
    <source>
        <dbReference type="SAM" id="MobiDB-lite"/>
    </source>
</evidence>
<dbReference type="EMBL" id="PNEN01000552">
    <property type="protein sequence ID" value="PPJ54924.1"/>
    <property type="molecule type" value="Genomic_DNA"/>
</dbReference>
<dbReference type="GO" id="GO:0005840">
    <property type="term" value="C:ribosome"/>
    <property type="evidence" value="ECO:0007669"/>
    <property type="project" value="UniProtKB-KW"/>
</dbReference>
<dbReference type="InterPro" id="IPR001780">
    <property type="entry name" value="Ribosomal_eL33"/>
</dbReference>
<evidence type="ECO:0000313" key="5">
    <source>
        <dbReference type="EMBL" id="PPJ54924.1"/>
    </source>
</evidence>
<sequence length="302" mass="34214">MSESQGHRLYVKGKHLSYQRGKRTTNPNTSLIKVEGVDDPKAASFYLGKRIAYVYRAKKEVRGSKIRVIWGKVTRTHGNSGVDIMLTMTMCKDNSQSFKFIMPKGCLGDVMSLNMTALRHATVYKVERNVTNAIRLQLPRRPARDRRKSTPTVITKRVPTHKRTIILPHPQHDETTQDGVTISTSTQGRVEQAPVSSRPSSFLLSKTPTQPPEQVQTPQQTATTTNGTIQHVHHVQHIQTFGKNAKIPQSEHRHSCNNRLWNCVTAYPEIGMLGINVFINLRHITITPAHRDEFQRQTTKTL</sequence>
<evidence type="ECO:0000313" key="6">
    <source>
        <dbReference type="Proteomes" id="UP000237631"/>
    </source>
</evidence>
<comment type="similarity">
    <text evidence="1">Belongs to the eukaryotic ribosomal protein eL33 family.</text>
</comment>
<reference evidence="6" key="1">
    <citation type="journal article" date="2017" name="bioRxiv">
        <title>Conservation of a gene cluster reveals novel cercosporin biosynthetic mechanisms and extends production to the genus Colletotrichum.</title>
        <authorList>
            <person name="de Jonge R."/>
            <person name="Ebert M.K."/>
            <person name="Huitt-Roehl C.R."/>
            <person name="Pal P."/>
            <person name="Suttle J.C."/>
            <person name="Spanner R.E."/>
            <person name="Neubauer J.D."/>
            <person name="Jurick W.M.II."/>
            <person name="Stott K.A."/>
            <person name="Secor G.A."/>
            <person name="Thomma B.P.H.J."/>
            <person name="Van de Peer Y."/>
            <person name="Townsend C.A."/>
            <person name="Bolton M.D."/>
        </authorList>
    </citation>
    <scope>NUCLEOTIDE SEQUENCE [LARGE SCALE GENOMIC DNA]</scope>
    <source>
        <strain evidence="6">CBS538.71</strain>
    </source>
</reference>
<dbReference type="InterPro" id="IPR038661">
    <property type="entry name" value="Ribosomal_eL33_sf"/>
</dbReference>
<evidence type="ECO:0000256" key="1">
    <source>
        <dbReference type="ARBA" id="ARBA00009269"/>
    </source>
</evidence>
<feature type="compositionally biased region" description="Low complexity" evidence="4">
    <location>
        <begin position="212"/>
        <end position="223"/>
    </location>
</feature>
<dbReference type="GO" id="GO:0003735">
    <property type="term" value="F:structural constituent of ribosome"/>
    <property type="evidence" value="ECO:0007669"/>
    <property type="project" value="InterPro"/>
</dbReference>
<protein>
    <recommendedName>
        <fullName evidence="7">60S ribosomal protein L33-A</fullName>
    </recommendedName>
</protein>
<accession>A0A2S6C5B4</accession>
<feature type="region of interest" description="Disordered" evidence="4">
    <location>
        <begin position="171"/>
        <end position="223"/>
    </location>
</feature>
<name>A0A2S6C5B4_9PEZI</name>
<keyword evidence="3" id="KW-0687">Ribonucleoprotein</keyword>
<comment type="caution">
    <text evidence="5">The sequence shown here is derived from an EMBL/GenBank/DDBJ whole genome shotgun (WGS) entry which is preliminary data.</text>
</comment>
<dbReference type="OrthoDB" id="1166329at2759"/>
<dbReference type="STRING" id="357750.A0A2S6C5B4"/>
<dbReference type="Gene3D" id="2.40.10.190">
    <property type="entry name" value="translation elongation factor selb, chain A, domain 4"/>
    <property type="match status" value="1"/>
</dbReference>
<keyword evidence="6" id="KW-1185">Reference proteome</keyword>
<dbReference type="AlphaFoldDB" id="A0A2S6C5B4"/>
<organism evidence="5 6">
    <name type="scientific">Cercospora berteroae</name>
    <dbReference type="NCBI Taxonomy" id="357750"/>
    <lineage>
        <taxon>Eukaryota</taxon>
        <taxon>Fungi</taxon>
        <taxon>Dikarya</taxon>
        <taxon>Ascomycota</taxon>
        <taxon>Pezizomycotina</taxon>
        <taxon>Dothideomycetes</taxon>
        <taxon>Dothideomycetidae</taxon>
        <taxon>Mycosphaerellales</taxon>
        <taxon>Mycosphaerellaceae</taxon>
        <taxon>Cercospora</taxon>
    </lineage>
</organism>
<dbReference type="PANTHER" id="PTHR10902">
    <property type="entry name" value="60S RIBOSOMAL PROTEIN L35A"/>
    <property type="match status" value="1"/>
</dbReference>
<evidence type="ECO:0008006" key="7">
    <source>
        <dbReference type="Google" id="ProtNLM"/>
    </source>
</evidence>
<dbReference type="Pfam" id="PF01247">
    <property type="entry name" value="Ribosomal_L35Ae"/>
    <property type="match status" value="1"/>
</dbReference>
<proteinExistence type="inferred from homology"/>